<protein>
    <submittedName>
        <fullName evidence="2">Uncharacterized protein</fullName>
    </submittedName>
</protein>
<gene>
    <name evidence="2" type="ORF">BWR18_09780</name>
</gene>
<dbReference type="EMBL" id="CP019312">
    <property type="protein sequence ID" value="APX11933.1"/>
    <property type="molecule type" value="Genomic_DNA"/>
</dbReference>
<proteinExistence type="predicted"/>
<dbReference type="Proteomes" id="UP000186336">
    <property type="component" value="Chromosome"/>
</dbReference>
<name>A0A1P8MVA9_9RHOB</name>
<keyword evidence="3" id="KW-1185">Reference proteome</keyword>
<evidence type="ECO:0000256" key="1">
    <source>
        <dbReference type="SAM" id="MobiDB-lite"/>
    </source>
</evidence>
<accession>A0A1P8MVA9</accession>
<dbReference type="STRING" id="299262.BWR18_09780"/>
<evidence type="ECO:0000313" key="2">
    <source>
        <dbReference type="EMBL" id="APX11933.1"/>
    </source>
</evidence>
<feature type="region of interest" description="Disordered" evidence="1">
    <location>
        <begin position="71"/>
        <end position="91"/>
    </location>
</feature>
<feature type="compositionally biased region" description="Low complexity" evidence="1">
    <location>
        <begin position="75"/>
        <end position="85"/>
    </location>
</feature>
<evidence type="ECO:0000313" key="3">
    <source>
        <dbReference type="Proteomes" id="UP000186336"/>
    </source>
</evidence>
<dbReference type="KEGG" id="tom:BWR18_09780"/>
<dbReference type="AlphaFoldDB" id="A0A1P8MVA9"/>
<reference evidence="2 3" key="1">
    <citation type="submission" date="2017-01" db="EMBL/GenBank/DDBJ databases">
        <title>Complete genome of Tateyamaria omphalii DOK1-4 isolated from seawater in Dokdo.</title>
        <authorList>
            <person name="Kim J.H."/>
            <person name="Chi W.-J."/>
        </authorList>
    </citation>
    <scope>NUCLEOTIDE SEQUENCE [LARGE SCALE GENOMIC DNA]</scope>
    <source>
        <strain evidence="2 3">DOK1-4</strain>
    </source>
</reference>
<organism evidence="2 3">
    <name type="scientific">Tateyamaria omphalii</name>
    <dbReference type="NCBI Taxonomy" id="299262"/>
    <lineage>
        <taxon>Bacteria</taxon>
        <taxon>Pseudomonadati</taxon>
        <taxon>Pseudomonadota</taxon>
        <taxon>Alphaproteobacteria</taxon>
        <taxon>Rhodobacterales</taxon>
        <taxon>Roseobacteraceae</taxon>
        <taxon>Tateyamaria</taxon>
    </lineage>
</organism>
<dbReference type="RefSeq" id="WP_076627835.1">
    <property type="nucleotide sequence ID" value="NZ_CP019312.1"/>
</dbReference>
<sequence>MLFCRAPSIEMARLFSSIPFTYTFCEIGMEPPTGMLGSAMNTSDKSTGLLGTKLSRVTEIPSSAIGLSGADNTMVPGNASSPVSGGASGVV</sequence>